<reference evidence="5 6" key="1">
    <citation type="journal article" date="2024" name="Appl. Environ. Microbiol.">
        <title>Pontiella agarivorans sp. nov., a novel marine anaerobic bacterium capable of degrading macroalgal polysaccharides and fixing nitrogen.</title>
        <authorList>
            <person name="Liu N."/>
            <person name="Kivenson V."/>
            <person name="Peng X."/>
            <person name="Cui Z."/>
            <person name="Lankiewicz T.S."/>
            <person name="Gosselin K.M."/>
            <person name="English C.J."/>
            <person name="Blair E.M."/>
            <person name="O'Malley M.A."/>
            <person name="Valentine D.L."/>
        </authorList>
    </citation>
    <scope>NUCLEOTIDE SEQUENCE [LARGE SCALE GENOMIC DNA]</scope>
    <source>
        <strain evidence="5 6">NLcol2</strain>
    </source>
</reference>
<dbReference type="InterPro" id="IPR037257">
    <property type="entry name" value="T2SS_E_N_sf"/>
</dbReference>
<feature type="domain" description="Bacterial type II secretion system protein E" evidence="4">
    <location>
        <begin position="385"/>
        <end position="399"/>
    </location>
</feature>
<keyword evidence="2" id="KW-0547">Nucleotide-binding</keyword>
<organism evidence="5 6">
    <name type="scientific">Pontiella agarivorans</name>
    <dbReference type="NCBI Taxonomy" id="3038953"/>
    <lineage>
        <taxon>Bacteria</taxon>
        <taxon>Pseudomonadati</taxon>
        <taxon>Kiritimatiellota</taxon>
        <taxon>Kiritimatiellia</taxon>
        <taxon>Kiritimatiellales</taxon>
        <taxon>Pontiellaceae</taxon>
        <taxon>Pontiella</taxon>
    </lineage>
</organism>
<sequence>MSVMLTKSLRIYDFLAATGLIDEKKLQDLLNEARANGAPVCRFIIDNAEIKEEELLTKLAKAMQLPFQRLKEIEIDNDILEKLPTKAIFQYNIIPLKEEDGYLKVATSDPFTPGLVDALRLAAESRIRLSLSPSEDIETAAKKFYGVGAETLDRMMESGGLDLDDEEDLLKQDLSELDQEASVVKFVNQIIWEAYKDRATDIHIEPMEMDLRIRYRIDGVLHETPMPPQLKRFQSSVISRIKVMSNMDIAEKRLPQDGRISVRIKGAEIDVRVSTMPTVYGESVSLRLLMRGGGLVTMADLGLNNHDSDILKKMITRPHGILLVTGPTGSGKSTSLYAWLHTINSVDKRIMSAEDPIEYEMAGVNQVQMRPEIGLTFANTLRTFLRQDPDVIMVGEIRDKETAEIAIRAALTGHLVFSTIHTNDSASTVTRLLDMGIEPFLVASSVEGIVAQRLVRGLCNNCKQPKEYDKEFLEEHSFPIERLANEGPIYEAVGCDECRGSGYKGRTGIFEILHVTDEIRPLIIAHASAAEIKNRALDQGGMKTLREDGWDKVLAGITTIDEILRVSEDEEFEDA</sequence>
<keyword evidence="3" id="KW-0067">ATP-binding</keyword>
<protein>
    <submittedName>
        <fullName evidence="5">GspE/PulE family protein</fullName>
    </submittedName>
</protein>
<name>A0ABU5MZH0_9BACT</name>
<dbReference type="Pfam" id="PF00437">
    <property type="entry name" value="T2SSE"/>
    <property type="match status" value="1"/>
</dbReference>
<evidence type="ECO:0000256" key="1">
    <source>
        <dbReference type="ARBA" id="ARBA00006611"/>
    </source>
</evidence>
<dbReference type="Gene3D" id="3.30.450.90">
    <property type="match status" value="1"/>
</dbReference>
<dbReference type="EMBL" id="JARVCO010000012">
    <property type="protein sequence ID" value="MDZ8119603.1"/>
    <property type="molecule type" value="Genomic_DNA"/>
</dbReference>
<evidence type="ECO:0000313" key="6">
    <source>
        <dbReference type="Proteomes" id="UP001290861"/>
    </source>
</evidence>
<dbReference type="Gene3D" id="3.30.300.160">
    <property type="entry name" value="Type II secretion system, protein E, N-terminal domain"/>
    <property type="match status" value="1"/>
</dbReference>
<dbReference type="Pfam" id="PF05157">
    <property type="entry name" value="MshEN"/>
    <property type="match status" value="1"/>
</dbReference>
<accession>A0ABU5MZH0</accession>
<comment type="similarity">
    <text evidence="1">Belongs to the GSP E family.</text>
</comment>
<comment type="caution">
    <text evidence="5">The sequence shown here is derived from an EMBL/GenBank/DDBJ whole genome shotgun (WGS) entry which is preliminary data.</text>
</comment>
<gene>
    <name evidence="5" type="ORF">P9H32_13305</name>
</gene>
<evidence type="ECO:0000256" key="2">
    <source>
        <dbReference type="ARBA" id="ARBA00022741"/>
    </source>
</evidence>
<evidence type="ECO:0000313" key="5">
    <source>
        <dbReference type="EMBL" id="MDZ8119603.1"/>
    </source>
</evidence>
<evidence type="ECO:0000256" key="3">
    <source>
        <dbReference type="ARBA" id="ARBA00022840"/>
    </source>
</evidence>
<proteinExistence type="inferred from homology"/>
<dbReference type="PANTHER" id="PTHR30258">
    <property type="entry name" value="TYPE II SECRETION SYSTEM PROTEIN GSPE-RELATED"/>
    <property type="match status" value="1"/>
</dbReference>
<keyword evidence="6" id="KW-1185">Reference proteome</keyword>
<dbReference type="InterPro" id="IPR007831">
    <property type="entry name" value="T2SS_GspE_N"/>
</dbReference>
<dbReference type="PROSITE" id="PS00662">
    <property type="entry name" value="T2SP_E"/>
    <property type="match status" value="1"/>
</dbReference>
<dbReference type="CDD" id="cd01129">
    <property type="entry name" value="PulE-GspE-like"/>
    <property type="match status" value="1"/>
</dbReference>
<dbReference type="InterPro" id="IPR027417">
    <property type="entry name" value="P-loop_NTPase"/>
</dbReference>
<dbReference type="RefSeq" id="WP_322609393.1">
    <property type="nucleotide sequence ID" value="NZ_JARVCO010000012.1"/>
</dbReference>
<dbReference type="Proteomes" id="UP001290861">
    <property type="component" value="Unassembled WGS sequence"/>
</dbReference>
<dbReference type="SUPFAM" id="SSF160246">
    <property type="entry name" value="EspE N-terminal domain-like"/>
    <property type="match status" value="1"/>
</dbReference>
<evidence type="ECO:0000259" key="4">
    <source>
        <dbReference type="PROSITE" id="PS00662"/>
    </source>
</evidence>
<dbReference type="SUPFAM" id="SSF52540">
    <property type="entry name" value="P-loop containing nucleoside triphosphate hydrolases"/>
    <property type="match status" value="1"/>
</dbReference>
<dbReference type="InterPro" id="IPR001482">
    <property type="entry name" value="T2SS/T4SS_dom"/>
</dbReference>
<dbReference type="Gene3D" id="3.40.50.300">
    <property type="entry name" value="P-loop containing nucleotide triphosphate hydrolases"/>
    <property type="match status" value="1"/>
</dbReference>
<dbReference type="PANTHER" id="PTHR30258:SF3">
    <property type="entry name" value="SLL1921 PROTEIN"/>
    <property type="match status" value="1"/>
</dbReference>